<dbReference type="InterPro" id="IPR009057">
    <property type="entry name" value="Homeodomain-like_sf"/>
</dbReference>
<dbReference type="Gene3D" id="2.60.120.10">
    <property type="entry name" value="Jelly Rolls"/>
    <property type="match status" value="1"/>
</dbReference>
<dbReference type="PROSITE" id="PS01124">
    <property type="entry name" value="HTH_ARAC_FAMILY_2"/>
    <property type="match status" value="1"/>
</dbReference>
<dbReference type="SUPFAM" id="SSF46689">
    <property type="entry name" value="Homeodomain-like"/>
    <property type="match status" value="2"/>
</dbReference>
<dbReference type="RefSeq" id="WP_099437715.1">
    <property type="nucleotide sequence ID" value="NZ_CP024091.1"/>
</dbReference>
<evidence type="ECO:0000259" key="4">
    <source>
        <dbReference type="PROSITE" id="PS01124"/>
    </source>
</evidence>
<dbReference type="EMBL" id="CP024091">
    <property type="protein sequence ID" value="ATP55770.1"/>
    <property type="molecule type" value="Genomic_DNA"/>
</dbReference>
<protein>
    <submittedName>
        <fullName evidence="5">AraC family transcriptional regulator</fullName>
    </submittedName>
</protein>
<name>A0A2D1U2C8_9SPHI</name>
<dbReference type="InterPro" id="IPR018062">
    <property type="entry name" value="HTH_AraC-typ_CS"/>
</dbReference>
<evidence type="ECO:0000256" key="1">
    <source>
        <dbReference type="ARBA" id="ARBA00023015"/>
    </source>
</evidence>
<dbReference type="InterPro" id="IPR003313">
    <property type="entry name" value="AraC-bd"/>
</dbReference>
<dbReference type="KEGG" id="pgs:CPT03_04450"/>
<gene>
    <name evidence="5" type="ORF">CPT03_04450</name>
</gene>
<dbReference type="GO" id="GO:0003700">
    <property type="term" value="F:DNA-binding transcription factor activity"/>
    <property type="evidence" value="ECO:0007669"/>
    <property type="project" value="InterPro"/>
</dbReference>
<dbReference type="SMART" id="SM00342">
    <property type="entry name" value="HTH_ARAC"/>
    <property type="match status" value="1"/>
</dbReference>
<dbReference type="InterPro" id="IPR014710">
    <property type="entry name" value="RmlC-like_jellyroll"/>
</dbReference>
<keyword evidence="3" id="KW-0804">Transcription</keyword>
<dbReference type="Pfam" id="PF12833">
    <property type="entry name" value="HTH_18"/>
    <property type="match status" value="1"/>
</dbReference>
<accession>A0A2D1U2C8</accession>
<organism evidence="5 6">
    <name type="scientific">Pedobacter ginsengisoli</name>
    <dbReference type="NCBI Taxonomy" id="363852"/>
    <lineage>
        <taxon>Bacteria</taxon>
        <taxon>Pseudomonadati</taxon>
        <taxon>Bacteroidota</taxon>
        <taxon>Sphingobacteriia</taxon>
        <taxon>Sphingobacteriales</taxon>
        <taxon>Sphingobacteriaceae</taxon>
        <taxon>Pedobacter</taxon>
    </lineage>
</organism>
<feature type="domain" description="HTH araC/xylS-type" evidence="4">
    <location>
        <begin position="188"/>
        <end position="286"/>
    </location>
</feature>
<dbReference type="Pfam" id="PF02311">
    <property type="entry name" value="AraC_binding"/>
    <property type="match status" value="1"/>
</dbReference>
<reference evidence="5 6" key="1">
    <citation type="submission" date="2017-10" db="EMBL/GenBank/DDBJ databases">
        <title>Whole genome of Pedobacter ginsengisoli T01R-27 isolated from tomato rhizosphere.</title>
        <authorList>
            <person name="Weon H.-Y."/>
            <person name="Lee S.A."/>
            <person name="Sang M.K."/>
            <person name="Song J."/>
        </authorList>
    </citation>
    <scope>NUCLEOTIDE SEQUENCE [LARGE SCALE GENOMIC DNA]</scope>
    <source>
        <strain evidence="5 6">T01R-27</strain>
    </source>
</reference>
<dbReference type="PROSITE" id="PS00041">
    <property type="entry name" value="HTH_ARAC_FAMILY_1"/>
    <property type="match status" value="1"/>
</dbReference>
<dbReference type="Proteomes" id="UP000223749">
    <property type="component" value="Chromosome"/>
</dbReference>
<dbReference type="AlphaFoldDB" id="A0A2D1U2C8"/>
<dbReference type="PANTHER" id="PTHR43280:SF27">
    <property type="entry name" value="TRANSCRIPTIONAL REGULATOR MTLR"/>
    <property type="match status" value="1"/>
</dbReference>
<evidence type="ECO:0000256" key="3">
    <source>
        <dbReference type="ARBA" id="ARBA00023163"/>
    </source>
</evidence>
<dbReference type="InterPro" id="IPR018060">
    <property type="entry name" value="HTH_AraC"/>
</dbReference>
<evidence type="ECO:0000313" key="5">
    <source>
        <dbReference type="EMBL" id="ATP55770.1"/>
    </source>
</evidence>
<sequence length="292" mass="33965">MKAQLLKVPMSPAQSFSVRKDVAPSVNNKWHYHPELELVYFSKGKGTQFIGDNISRFNQGDIVLVGPQLPHYWRFDEVYFKDNDPASNPDIRVVHFSENMWGDSFLNLPENKLLKSVLEKSRRGLKIKGKNREHIADLISEMPNAEGIDRMIILMQVLAEISKCEKLETFSSIGFQHEMEPHEKDRINDIYNYSYANFKNKITLEEIADVAKISPNSFCRYFKSRTRKTYSQFLIEIKVGRACELLIERSLNLKQVCYDCGFNNFASFYKCFKKITGRSPLCYQKEFVAHFA</sequence>
<dbReference type="PANTHER" id="PTHR43280">
    <property type="entry name" value="ARAC-FAMILY TRANSCRIPTIONAL REGULATOR"/>
    <property type="match status" value="1"/>
</dbReference>
<evidence type="ECO:0000313" key="6">
    <source>
        <dbReference type="Proteomes" id="UP000223749"/>
    </source>
</evidence>
<keyword evidence="1" id="KW-0805">Transcription regulation</keyword>
<dbReference type="Gene3D" id="1.10.10.60">
    <property type="entry name" value="Homeodomain-like"/>
    <property type="match status" value="2"/>
</dbReference>
<dbReference type="SUPFAM" id="SSF51182">
    <property type="entry name" value="RmlC-like cupins"/>
    <property type="match status" value="1"/>
</dbReference>
<evidence type="ECO:0000256" key="2">
    <source>
        <dbReference type="ARBA" id="ARBA00023125"/>
    </source>
</evidence>
<dbReference type="CDD" id="cd06976">
    <property type="entry name" value="cupin_MtlR-like_N"/>
    <property type="match status" value="1"/>
</dbReference>
<keyword evidence="2" id="KW-0238">DNA-binding</keyword>
<dbReference type="GO" id="GO:0043565">
    <property type="term" value="F:sequence-specific DNA binding"/>
    <property type="evidence" value="ECO:0007669"/>
    <property type="project" value="InterPro"/>
</dbReference>
<dbReference type="InterPro" id="IPR011051">
    <property type="entry name" value="RmlC_Cupin_sf"/>
</dbReference>
<dbReference type="OrthoDB" id="9787988at2"/>
<proteinExistence type="predicted"/>
<keyword evidence="6" id="KW-1185">Reference proteome</keyword>